<sequence>MTTAHSGAPGPEPKAASALPDRSLEIAACLDDLLASGEPRNGYDTLLHRAADVGLYDVVRAWSLTDTPTAVDKMTARLLLPGELLAVLTHETAWSDDEALTALATELPLAVRRYGTKQRFNRFGHTGCHGEDPVRR</sequence>
<dbReference type="Proteomes" id="UP000254958">
    <property type="component" value="Unassembled WGS sequence"/>
</dbReference>
<dbReference type="Proteomes" id="UP000562982">
    <property type="component" value="Unassembled WGS sequence"/>
</dbReference>
<dbReference type="SUPFAM" id="SSF140804">
    <property type="entry name" value="YidB-like"/>
    <property type="match status" value="1"/>
</dbReference>
<evidence type="ECO:0000313" key="3">
    <source>
        <dbReference type="Proteomes" id="UP000254958"/>
    </source>
</evidence>
<reference evidence="1 4" key="2">
    <citation type="submission" date="2020-04" db="EMBL/GenBank/DDBJ databases">
        <title>Description of novel Gluconacetobacter.</title>
        <authorList>
            <person name="Sombolestani A."/>
        </authorList>
    </citation>
    <scope>NUCLEOTIDE SEQUENCE [LARGE SCALE GENOMIC DNA]</scope>
    <source>
        <strain evidence="1 4">LMG 1382</strain>
    </source>
</reference>
<dbReference type="AlphaFoldDB" id="A0A370G3Q1"/>
<evidence type="ECO:0000313" key="1">
    <source>
        <dbReference type="EMBL" id="MBB2186937.1"/>
    </source>
</evidence>
<accession>A0A370G3Q1</accession>
<dbReference type="EMBL" id="QQAW01000005">
    <property type="protein sequence ID" value="RDI37646.1"/>
    <property type="molecule type" value="Genomic_DNA"/>
</dbReference>
<dbReference type="RefSeq" id="WP_114727417.1">
    <property type="nucleotide sequence ID" value="NZ_BJMI01000006.1"/>
</dbReference>
<keyword evidence="3" id="KW-1185">Reference proteome</keyword>
<dbReference type="InterPro" id="IPR027405">
    <property type="entry name" value="YidB-like"/>
</dbReference>
<dbReference type="OrthoDB" id="9965607at2"/>
<proteinExistence type="predicted"/>
<protein>
    <submittedName>
        <fullName evidence="2">Uncharacterized protein</fullName>
    </submittedName>
</protein>
<dbReference type="EMBL" id="JABEQI010000005">
    <property type="protein sequence ID" value="MBB2186937.1"/>
    <property type="molecule type" value="Genomic_DNA"/>
</dbReference>
<gene>
    <name evidence="2" type="ORF">C7453_10554</name>
    <name evidence="1" type="ORF">HLH32_11165</name>
</gene>
<reference evidence="2 3" key="1">
    <citation type="submission" date="2018-07" db="EMBL/GenBank/DDBJ databases">
        <title>Genomic Encyclopedia of Type Strains, Phase IV (KMG-IV): sequencing the most valuable type-strain genomes for metagenomic binning, comparative biology and taxonomic classification.</title>
        <authorList>
            <person name="Goeker M."/>
        </authorList>
    </citation>
    <scope>NUCLEOTIDE SEQUENCE [LARGE SCALE GENOMIC DNA]</scope>
    <source>
        <strain evidence="2 3">DSM 5603</strain>
    </source>
</reference>
<name>A0A370G3Q1_GLULI</name>
<evidence type="ECO:0000313" key="4">
    <source>
        <dbReference type="Proteomes" id="UP000562982"/>
    </source>
</evidence>
<comment type="caution">
    <text evidence="2">The sequence shown here is derived from an EMBL/GenBank/DDBJ whole genome shotgun (WGS) entry which is preliminary data.</text>
</comment>
<evidence type="ECO:0000313" key="2">
    <source>
        <dbReference type="EMBL" id="RDI37646.1"/>
    </source>
</evidence>
<organism evidence="2 3">
    <name type="scientific">Gluconacetobacter liquefaciens</name>
    <name type="common">Acetobacter liquefaciens</name>
    <dbReference type="NCBI Taxonomy" id="89584"/>
    <lineage>
        <taxon>Bacteria</taxon>
        <taxon>Pseudomonadati</taxon>
        <taxon>Pseudomonadota</taxon>
        <taxon>Alphaproteobacteria</taxon>
        <taxon>Acetobacterales</taxon>
        <taxon>Acetobacteraceae</taxon>
        <taxon>Gluconacetobacter</taxon>
    </lineage>
</organism>